<evidence type="ECO:0000313" key="1">
    <source>
        <dbReference type="EMBL" id="MBC3953340.1"/>
    </source>
</evidence>
<dbReference type="Proteomes" id="UP000651852">
    <property type="component" value="Unassembled WGS sequence"/>
</dbReference>
<organism evidence="1 2">
    <name type="scientific">Pseudomonas folii</name>
    <dbReference type="NCBI Taxonomy" id="2762593"/>
    <lineage>
        <taxon>Bacteria</taxon>
        <taxon>Pseudomonadati</taxon>
        <taxon>Pseudomonadota</taxon>
        <taxon>Gammaproteobacteria</taxon>
        <taxon>Pseudomonadales</taxon>
        <taxon>Pseudomonadaceae</taxon>
        <taxon>Pseudomonas</taxon>
    </lineage>
</organism>
<evidence type="ECO:0000313" key="2">
    <source>
        <dbReference type="Proteomes" id="UP000651852"/>
    </source>
</evidence>
<reference evidence="1 2" key="1">
    <citation type="submission" date="2020-08" db="EMBL/GenBank/DDBJ databases">
        <title>Putative novel bacterial strains isolated from necrotic wheat leaf tissues caused by Xanthomonas translucens.</title>
        <authorList>
            <person name="Tambong J.T."/>
        </authorList>
    </citation>
    <scope>NUCLEOTIDE SEQUENCE [LARGE SCALE GENOMIC DNA]</scope>
    <source>
        <strain evidence="1 2">DOAB 1069</strain>
    </source>
</reference>
<evidence type="ECO:0008006" key="3">
    <source>
        <dbReference type="Google" id="ProtNLM"/>
    </source>
</evidence>
<protein>
    <recommendedName>
        <fullName evidence="3">Lipoprotein</fullName>
    </recommendedName>
</protein>
<keyword evidence="2" id="KW-1185">Reference proteome</keyword>
<name>A0ABR7B837_9PSED</name>
<sequence>MKDRKILSLAVLVTVLAGCSDPKKASEENFEKAAQAYLDTLYPKCLVASNFPTESQELDFSGTDKVLHTLAQVGVVKETELSRKEVPQTYFQPARTDIRYAFDLTDEGRKYYQKDARKLMNGTTVGALCFGKAKIVSVDQFSEPGDMMGQKISRVTYSYKTSDLPKWAYEESVQAAIRDLPAMVAGEKTPIKETRGMILTNNGWVHERLFGK</sequence>
<proteinExistence type="predicted"/>
<comment type="caution">
    <text evidence="1">The sequence shown here is derived from an EMBL/GenBank/DDBJ whole genome shotgun (WGS) entry which is preliminary data.</text>
</comment>
<dbReference type="PROSITE" id="PS51257">
    <property type="entry name" value="PROKAR_LIPOPROTEIN"/>
    <property type="match status" value="1"/>
</dbReference>
<dbReference type="EMBL" id="JACONW010000270">
    <property type="protein sequence ID" value="MBC3953340.1"/>
    <property type="molecule type" value="Genomic_DNA"/>
</dbReference>
<gene>
    <name evidence="1" type="ORF">H8S59_26515</name>
</gene>
<dbReference type="RefSeq" id="WP_187523333.1">
    <property type="nucleotide sequence ID" value="NZ_JACONW010000270.1"/>
</dbReference>
<accession>A0ABR7B837</accession>